<name>A0ABS3T507_9FLAO</name>
<accession>A0ABS3T507</accession>
<dbReference type="Proteomes" id="UP000676776">
    <property type="component" value="Unassembled WGS sequence"/>
</dbReference>
<keyword evidence="2" id="KW-1185">Reference proteome</keyword>
<sequence>MKYTTEIIIEAPLAEVIHKMDSVENMKHWQKGLIHTEHVSGTPGEFGAKMKLHYDFGNRKMELIETITKRSFPNEFHATYNTKGMHNIQQNYFDSIGENQTKWISKSEFQPTTFFMRAMLFLMPSAFKKQSAQYMLNFKNFVEQGLSVCDN</sequence>
<dbReference type="RefSeq" id="WP_208155188.1">
    <property type="nucleotide sequence ID" value="NZ_JAGEVF010000013.1"/>
</dbReference>
<reference evidence="1 2" key="1">
    <citation type="submission" date="2021-03" db="EMBL/GenBank/DDBJ databases">
        <title>Winogradskyella sp. nov., isolated from costal sediment.</title>
        <authorList>
            <person name="Gao C."/>
        </authorList>
    </citation>
    <scope>NUCLEOTIDE SEQUENCE [LARGE SCALE GENOMIC DNA]</scope>
    <source>
        <strain evidence="1 2">DF17</strain>
    </source>
</reference>
<protein>
    <submittedName>
        <fullName evidence="1">SRPBCC family protein</fullName>
    </submittedName>
</protein>
<dbReference type="CDD" id="cd07812">
    <property type="entry name" value="SRPBCC"/>
    <property type="match status" value="1"/>
</dbReference>
<proteinExistence type="predicted"/>
<evidence type="ECO:0000313" key="1">
    <source>
        <dbReference type="EMBL" id="MBO3117832.1"/>
    </source>
</evidence>
<comment type="caution">
    <text evidence="1">The sequence shown here is derived from an EMBL/GenBank/DDBJ whole genome shotgun (WGS) entry which is preliminary data.</text>
</comment>
<evidence type="ECO:0000313" key="2">
    <source>
        <dbReference type="Proteomes" id="UP000676776"/>
    </source>
</evidence>
<dbReference type="InterPro" id="IPR023393">
    <property type="entry name" value="START-like_dom_sf"/>
</dbReference>
<organism evidence="1 2">
    <name type="scientific">Winogradskyella pelagia</name>
    <dbReference type="NCBI Taxonomy" id="2819984"/>
    <lineage>
        <taxon>Bacteria</taxon>
        <taxon>Pseudomonadati</taxon>
        <taxon>Bacteroidota</taxon>
        <taxon>Flavobacteriia</taxon>
        <taxon>Flavobacteriales</taxon>
        <taxon>Flavobacteriaceae</taxon>
        <taxon>Winogradskyella</taxon>
    </lineage>
</organism>
<dbReference type="Gene3D" id="3.30.530.20">
    <property type="match status" value="1"/>
</dbReference>
<dbReference type="EMBL" id="JAGEVF010000013">
    <property type="protein sequence ID" value="MBO3117832.1"/>
    <property type="molecule type" value="Genomic_DNA"/>
</dbReference>
<dbReference type="SUPFAM" id="SSF55961">
    <property type="entry name" value="Bet v1-like"/>
    <property type="match status" value="1"/>
</dbReference>
<gene>
    <name evidence="1" type="ORF">J4050_13830</name>
</gene>